<evidence type="ECO:0000256" key="2">
    <source>
        <dbReference type="ARBA" id="ARBA00022475"/>
    </source>
</evidence>
<keyword evidence="5 6" id="KW-0472">Membrane</keyword>
<evidence type="ECO:0000256" key="1">
    <source>
        <dbReference type="ARBA" id="ARBA00004651"/>
    </source>
</evidence>
<evidence type="ECO:0000256" key="5">
    <source>
        <dbReference type="ARBA" id="ARBA00023136"/>
    </source>
</evidence>
<feature type="transmembrane region" description="Helical" evidence="6">
    <location>
        <begin position="123"/>
        <end position="146"/>
    </location>
</feature>
<keyword evidence="8" id="KW-1185">Reference proteome</keyword>
<keyword evidence="4 6" id="KW-1133">Transmembrane helix</keyword>
<comment type="subcellular location">
    <subcellularLocation>
        <location evidence="1">Cell membrane</location>
        <topology evidence="1">Multi-pass membrane protein</topology>
    </subcellularLocation>
</comment>
<protein>
    <submittedName>
        <fullName evidence="7">Lysylphosphatidylglycerol synthase domain-containing protein</fullName>
    </submittedName>
</protein>
<evidence type="ECO:0000313" key="7">
    <source>
        <dbReference type="EMBL" id="MDI3318966.1"/>
    </source>
</evidence>
<feature type="transmembrane region" description="Helical" evidence="6">
    <location>
        <begin position="85"/>
        <end position="111"/>
    </location>
</feature>
<name>A0ABT6R967_9BACT</name>
<evidence type="ECO:0000256" key="6">
    <source>
        <dbReference type="SAM" id="Phobius"/>
    </source>
</evidence>
<dbReference type="RefSeq" id="WP_282333083.1">
    <property type="nucleotide sequence ID" value="NZ_JASBRG010000002.1"/>
</dbReference>
<feature type="transmembrane region" description="Helical" evidence="6">
    <location>
        <begin position="179"/>
        <end position="201"/>
    </location>
</feature>
<reference evidence="7 8" key="1">
    <citation type="submission" date="2023-05" db="EMBL/GenBank/DDBJ databases">
        <title>Genome sequence of Pinibacter sp. MAH-24.</title>
        <authorList>
            <person name="Huq M.A."/>
        </authorList>
    </citation>
    <scope>NUCLEOTIDE SEQUENCE [LARGE SCALE GENOMIC DNA]</scope>
    <source>
        <strain evidence="7 8">MAH-24</strain>
    </source>
</reference>
<dbReference type="Pfam" id="PF03706">
    <property type="entry name" value="LPG_synthase_TM"/>
    <property type="match status" value="1"/>
</dbReference>
<feature type="transmembrane region" description="Helical" evidence="6">
    <location>
        <begin position="254"/>
        <end position="282"/>
    </location>
</feature>
<organism evidence="7 8">
    <name type="scientific">Pinibacter soli</name>
    <dbReference type="NCBI Taxonomy" id="3044211"/>
    <lineage>
        <taxon>Bacteria</taxon>
        <taxon>Pseudomonadati</taxon>
        <taxon>Bacteroidota</taxon>
        <taxon>Chitinophagia</taxon>
        <taxon>Chitinophagales</taxon>
        <taxon>Chitinophagaceae</taxon>
        <taxon>Pinibacter</taxon>
    </lineage>
</organism>
<accession>A0ABT6R967</accession>
<dbReference type="Proteomes" id="UP001226434">
    <property type="component" value="Unassembled WGS sequence"/>
</dbReference>
<keyword evidence="2" id="KW-1003">Cell membrane</keyword>
<dbReference type="InterPro" id="IPR022791">
    <property type="entry name" value="L-PG_synthase/AglD"/>
</dbReference>
<sequence>MKLSLTGSDSWKLYMLLFFTFVNWGIEARKWQILMLTLEKTTWWRALKASLSGVAFAINTPNRIGEYGGRVLYVKEGHRIQAVSLAVAGSFSQLIITFMMGCFGLVYFLNFMPHNISNVRPSYLVWIKITLAGGSVVTVLCLLLYFRLSWLIKSIEKIPRIGKWIHQIAILEELGVTRLLRVFALSFIRYCVFIFQYILILQLMDVEMDSVQIAWTVSVMFLILALIPTIALAEVGVRGQLSIQLFGLFTTNNVGVIAGTIGIWFINLVVPAIVGSLLILGIKIYSGKDQ</sequence>
<dbReference type="EMBL" id="JASBRG010000002">
    <property type="protein sequence ID" value="MDI3318966.1"/>
    <property type="molecule type" value="Genomic_DNA"/>
</dbReference>
<feature type="transmembrane region" description="Helical" evidence="6">
    <location>
        <begin position="213"/>
        <end position="233"/>
    </location>
</feature>
<proteinExistence type="predicted"/>
<evidence type="ECO:0000256" key="3">
    <source>
        <dbReference type="ARBA" id="ARBA00022692"/>
    </source>
</evidence>
<comment type="caution">
    <text evidence="7">The sequence shown here is derived from an EMBL/GenBank/DDBJ whole genome shotgun (WGS) entry which is preliminary data.</text>
</comment>
<feature type="transmembrane region" description="Helical" evidence="6">
    <location>
        <begin position="12"/>
        <end position="28"/>
    </location>
</feature>
<gene>
    <name evidence="7" type="ORF">QJ048_04235</name>
</gene>
<keyword evidence="3 6" id="KW-0812">Transmembrane</keyword>
<evidence type="ECO:0000256" key="4">
    <source>
        <dbReference type="ARBA" id="ARBA00022989"/>
    </source>
</evidence>
<evidence type="ECO:0000313" key="8">
    <source>
        <dbReference type="Proteomes" id="UP001226434"/>
    </source>
</evidence>